<keyword evidence="4" id="KW-1185">Reference proteome</keyword>
<gene>
    <name evidence="3" type="ORF">SAMN05421774_102175</name>
</gene>
<dbReference type="GO" id="GO:0005737">
    <property type="term" value="C:cytoplasm"/>
    <property type="evidence" value="ECO:0007669"/>
    <property type="project" value="TreeGrafter"/>
</dbReference>
<reference evidence="3 4" key="1">
    <citation type="submission" date="2017-01" db="EMBL/GenBank/DDBJ databases">
        <authorList>
            <person name="Mah S.A."/>
            <person name="Swanson W.J."/>
            <person name="Moy G.W."/>
            <person name="Vacquier V.D."/>
        </authorList>
    </citation>
    <scope>NUCLEOTIDE SEQUENCE [LARGE SCALE GENOMIC DNA]</scope>
    <source>
        <strain evidence="3 4">DSM 26375</strain>
    </source>
</reference>
<organism evidence="3 4">
    <name type="scientific">Gemmobacter megaterium</name>
    <dbReference type="NCBI Taxonomy" id="1086013"/>
    <lineage>
        <taxon>Bacteria</taxon>
        <taxon>Pseudomonadati</taxon>
        <taxon>Pseudomonadota</taxon>
        <taxon>Alphaproteobacteria</taxon>
        <taxon>Rhodobacterales</taxon>
        <taxon>Paracoccaceae</taxon>
        <taxon>Gemmobacter</taxon>
    </lineage>
</organism>
<name>A0A1N7LUC1_9RHOB</name>
<protein>
    <submittedName>
        <fullName evidence="3">Trans-2,3-dihydro-3-hydroxyanthranilate isomerase</fullName>
    </submittedName>
</protein>
<proteinExistence type="inferred from homology"/>
<comment type="similarity">
    <text evidence="1">Belongs to the PhzF family.</text>
</comment>
<dbReference type="PIRSF" id="PIRSF016184">
    <property type="entry name" value="PhzC_PhzF"/>
    <property type="match status" value="1"/>
</dbReference>
<dbReference type="InterPro" id="IPR003719">
    <property type="entry name" value="Phenazine_PhzF-like"/>
</dbReference>
<evidence type="ECO:0000256" key="2">
    <source>
        <dbReference type="PIRSR" id="PIRSR016184-1"/>
    </source>
</evidence>
<evidence type="ECO:0000256" key="1">
    <source>
        <dbReference type="ARBA" id="ARBA00008270"/>
    </source>
</evidence>
<dbReference type="Pfam" id="PF02567">
    <property type="entry name" value="PhzC-PhzF"/>
    <property type="match status" value="1"/>
</dbReference>
<keyword evidence="3" id="KW-0413">Isomerase</keyword>
<sequence length="291" mass="30534">MMLDYHILDVFTDRPFSGNPLAVVLEADGLEDWQMQTIARQFNLSETIFVQTPEDPAHAAKVRIFLPLAEIPFAGHPTIGCALLLADLRGLTGALVLEERAGLVPVTLGTGGAPVAEFTAPVVPFAVSMPVDVAQVATALGLTDVRGASVHEGGSRFLYPEVASLDALARARPQEPAWSALGAAGLPGKMWVWCRTGARSVQARMFAPGAGVPEDPATGSATAVFASVLMQAGALADGETEITVDQGIEMGRPSRLRLTAVVRDGALVAARVAGQAVRVAEGRIRVPERRG</sequence>
<dbReference type="PANTHER" id="PTHR13774:SF32">
    <property type="entry name" value="ANTISENSE-ENHANCING SEQUENCE 1"/>
    <property type="match status" value="1"/>
</dbReference>
<dbReference type="Gene3D" id="3.10.310.10">
    <property type="entry name" value="Diaminopimelate Epimerase, Chain A, domain 1"/>
    <property type="match status" value="2"/>
</dbReference>
<dbReference type="EMBL" id="FTOT01000002">
    <property type="protein sequence ID" value="SIS77372.1"/>
    <property type="molecule type" value="Genomic_DNA"/>
</dbReference>
<feature type="active site" evidence="2">
    <location>
        <position position="46"/>
    </location>
</feature>
<dbReference type="SUPFAM" id="SSF54506">
    <property type="entry name" value="Diaminopimelate epimerase-like"/>
    <property type="match status" value="1"/>
</dbReference>
<evidence type="ECO:0000313" key="3">
    <source>
        <dbReference type="EMBL" id="SIS77372.1"/>
    </source>
</evidence>
<dbReference type="NCBIfam" id="TIGR00654">
    <property type="entry name" value="PhzF_family"/>
    <property type="match status" value="1"/>
</dbReference>
<dbReference type="STRING" id="1086013.SAMN05421774_102175"/>
<evidence type="ECO:0000313" key="4">
    <source>
        <dbReference type="Proteomes" id="UP000186141"/>
    </source>
</evidence>
<dbReference type="GO" id="GO:0016853">
    <property type="term" value="F:isomerase activity"/>
    <property type="evidence" value="ECO:0007669"/>
    <property type="project" value="UniProtKB-KW"/>
</dbReference>
<dbReference type="AlphaFoldDB" id="A0A1N7LUC1"/>
<dbReference type="PANTHER" id="PTHR13774">
    <property type="entry name" value="PHENAZINE BIOSYNTHESIS PROTEIN"/>
    <property type="match status" value="1"/>
</dbReference>
<accession>A0A1N7LUC1</accession>
<dbReference type="Proteomes" id="UP000186141">
    <property type="component" value="Unassembled WGS sequence"/>
</dbReference>